<dbReference type="Pfam" id="PF07715">
    <property type="entry name" value="Plug"/>
    <property type="match status" value="1"/>
</dbReference>
<keyword evidence="16" id="KW-1185">Reference proteome</keyword>
<sequence>MRKRLIVLFLFLVALAGQAMAQSRAVKGKVTAAEDGSPIIGATVIVKGTNIGTVTNVEGVYTINVPEGNDVLVVKFVGMKDQDVKINGATVDVTLHQDVRTLNETVVTANAIKREKRSLGYSAPTVKSDELTKGQNASALNGLAGKVAGVNITSTANAPGSSSRIVLRGGSSITGNNQALIVVDGVPIDNSSVTGGSVLSNTDFGNRGNDINPDDIESMTILKGPAAAALYGSRASNGAVVITTKSGKKAKGNRKADMVFSSAVTFSNIAKLPEFQNEYGQGAGGEFDARENGSWGTKFDGQMKEWGQEINGKRLSKPYSALPNNIKNFFELGKSANNNLAISGAGDKTTYYLSLGALNSDGVLPGDYDTYNKYSVRFNGTAELSNKFSSSINVAYTKIKSDMISGGQGTGSVYNSIIQQPRDIPIDKMGDLNNPYYGYDLTKGTYGYYGSYTVSPYFLLQNYKNLNWVDRVTGNVGLTYKANDWLDVTNRLGADVYSDRRNFIAPKFSVVPVDKTTGNYKASNIRSDVGSFQEVNYNISEITNDLMVTARKKMGDFNTSVMVGHNIRQRVANTLSATTSSTGLVLPGYYNLDNSNGPITAVNSNSKRRLVGLYGALNVGYKDILFLDVTARNDWSSTLPKNNNSFFYPSVSASWIYSDLFKEAGLSHIINYGKLRASYAKVGNDADTYLIRDVYSKTSLSGGFGSTLFPFNNIPGFTVGDRVGNPNLKPETTSAYEIGTEMGLFENRIIVDFSYYKNKSKDMIISMPAASSTGYTSMVVNAGEIQNTGVELSLRGTPIKTSYGLNVELYGTFTKNNSKVTQLSVDQIVLGGYSGMSIVAARGMAYGTFYAIDVQRDPQGRVVVSPTTGMPLPTTSAVYLGSYNPDYQASLGTNINYKGWNFSMLFDTKQGGKFWSRTKSIGDFVGTAPETVVGGRDPHIYPNSVIRQADGSYKENTSVNFDPESYYGSNIQAGQHVVDASYVRLREASLSYRLPKNLLNRTPFGDITVGLFGNNLFLWTAKENVYADPEVNSGGASNAQGFDYTAQPSLRNFGFNVKVSF</sequence>
<comment type="similarity">
    <text evidence="10 11">Belongs to the TonB-dependent receptor family.</text>
</comment>
<dbReference type="InterPro" id="IPR036942">
    <property type="entry name" value="Beta-barrel_TonB_sf"/>
</dbReference>
<keyword evidence="9 10" id="KW-0998">Cell outer membrane</keyword>
<feature type="chain" id="PRO_5016353922" evidence="12">
    <location>
        <begin position="22"/>
        <end position="1061"/>
    </location>
</feature>
<dbReference type="Gene3D" id="2.60.40.1120">
    <property type="entry name" value="Carboxypeptidase-like, regulatory domain"/>
    <property type="match status" value="1"/>
</dbReference>
<keyword evidence="8" id="KW-0675">Receptor</keyword>
<evidence type="ECO:0000256" key="1">
    <source>
        <dbReference type="ARBA" id="ARBA00004571"/>
    </source>
</evidence>
<keyword evidence="5 12" id="KW-0732">Signal</keyword>
<dbReference type="PANTHER" id="PTHR30069:SF29">
    <property type="entry name" value="HEMOGLOBIN AND HEMOGLOBIN-HAPTOGLOBIN-BINDING PROTEIN 1-RELATED"/>
    <property type="match status" value="1"/>
</dbReference>
<dbReference type="InterPro" id="IPR039426">
    <property type="entry name" value="TonB-dep_rcpt-like"/>
</dbReference>
<proteinExistence type="inferred from homology"/>
<dbReference type="NCBIfam" id="TIGR04057">
    <property type="entry name" value="SusC_RagA_signa"/>
    <property type="match status" value="1"/>
</dbReference>
<evidence type="ECO:0000259" key="13">
    <source>
        <dbReference type="Pfam" id="PF00593"/>
    </source>
</evidence>
<dbReference type="Gene3D" id="2.170.130.10">
    <property type="entry name" value="TonB-dependent receptor, plug domain"/>
    <property type="match status" value="1"/>
</dbReference>
<dbReference type="Gene3D" id="2.40.170.20">
    <property type="entry name" value="TonB-dependent receptor, beta-barrel domain"/>
    <property type="match status" value="1"/>
</dbReference>
<feature type="domain" description="TonB-dependent receptor-like beta-barrel" evidence="13">
    <location>
        <begin position="437"/>
        <end position="1016"/>
    </location>
</feature>
<dbReference type="InterPro" id="IPR008969">
    <property type="entry name" value="CarboxyPept-like_regulatory"/>
</dbReference>
<evidence type="ECO:0000256" key="8">
    <source>
        <dbReference type="ARBA" id="ARBA00023170"/>
    </source>
</evidence>
<dbReference type="InterPro" id="IPR023997">
    <property type="entry name" value="TonB-dep_OMP_SusC/RagA_CS"/>
</dbReference>
<comment type="caution">
    <text evidence="15">The sequence shown here is derived from an EMBL/GenBank/DDBJ whole genome shotgun (WGS) entry which is preliminary data.</text>
</comment>
<feature type="domain" description="TonB-dependent receptor plug" evidence="14">
    <location>
        <begin position="116"/>
        <end position="239"/>
    </location>
</feature>
<dbReference type="InterPro" id="IPR012910">
    <property type="entry name" value="Plug_dom"/>
</dbReference>
<dbReference type="InterPro" id="IPR023996">
    <property type="entry name" value="TonB-dep_OMP_SusC/RagA"/>
</dbReference>
<dbReference type="SUPFAM" id="SSF56935">
    <property type="entry name" value="Porins"/>
    <property type="match status" value="1"/>
</dbReference>
<protein>
    <submittedName>
        <fullName evidence="15">TonB-linked SusC/RagA family outer membrane protein</fullName>
    </submittedName>
</protein>
<evidence type="ECO:0000256" key="3">
    <source>
        <dbReference type="ARBA" id="ARBA00022452"/>
    </source>
</evidence>
<comment type="subcellular location">
    <subcellularLocation>
        <location evidence="1 10">Cell outer membrane</location>
        <topology evidence="1 10">Multi-pass membrane protein</topology>
    </subcellularLocation>
</comment>
<evidence type="ECO:0000256" key="4">
    <source>
        <dbReference type="ARBA" id="ARBA00022692"/>
    </source>
</evidence>
<dbReference type="RefSeq" id="WP_111598252.1">
    <property type="nucleotide sequence ID" value="NZ_QLLL01000005.1"/>
</dbReference>
<gene>
    <name evidence="15" type="ORF">LX64_02801</name>
</gene>
<evidence type="ECO:0000256" key="9">
    <source>
        <dbReference type="ARBA" id="ARBA00023237"/>
    </source>
</evidence>
<evidence type="ECO:0000256" key="7">
    <source>
        <dbReference type="ARBA" id="ARBA00023136"/>
    </source>
</evidence>
<dbReference type="OrthoDB" id="609136at2"/>
<accession>A0A327QJL8</accession>
<keyword evidence="3 10" id="KW-1134">Transmembrane beta strand</keyword>
<dbReference type="SUPFAM" id="SSF49464">
    <property type="entry name" value="Carboxypeptidase regulatory domain-like"/>
    <property type="match status" value="1"/>
</dbReference>
<dbReference type="GO" id="GO:0015344">
    <property type="term" value="F:siderophore uptake transmembrane transporter activity"/>
    <property type="evidence" value="ECO:0007669"/>
    <property type="project" value="TreeGrafter"/>
</dbReference>
<keyword evidence="2 10" id="KW-0813">Transport</keyword>
<evidence type="ECO:0000256" key="10">
    <source>
        <dbReference type="PROSITE-ProRule" id="PRU01360"/>
    </source>
</evidence>
<evidence type="ECO:0000313" key="15">
    <source>
        <dbReference type="EMBL" id="RAJ03924.1"/>
    </source>
</evidence>
<evidence type="ECO:0000256" key="6">
    <source>
        <dbReference type="ARBA" id="ARBA00023077"/>
    </source>
</evidence>
<evidence type="ECO:0000313" key="16">
    <source>
        <dbReference type="Proteomes" id="UP000249547"/>
    </source>
</evidence>
<dbReference type="Proteomes" id="UP000249547">
    <property type="component" value="Unassembled WGS sequence"/>
</dbReference>
<dbReference type="GO" id="GO:0009279">
    <property type="term" value="C:cell outer membrane"/>
    <property type="evidence" value="ECO:0007669"/>
    <property type="project" value="UniProtKB-SubCell"/>
</dbReference>
<name>A0A327QJL8_9BACT</name>
<evidence type="ECO:0000256" key="12">
    <source>
        <dbReference type="SAM" id="SignalP"/>
    </source>
</evidence>
<dbReference type="EMBL" id="QLLL01000005">
    <property type="protein sequence ID" value="RAJ03924.1"/>
    <property type="molecule type" value="Genomic_DNA"/>
</dbReference>
<dbReference type="PROSITE" id="PS52016">
    <property type="entry name" value="TONB_DEPENDENT_REC_3"/>
    <property type="match status" value="1"/>
</dbReference>
<evidence type="ECO:0000256" key="11">
    <source>
        <dbReference type="RuleBase" id="RU003357"/>
    </source>
</evidence>
<dbReference type="Pfam" id="PF00593">
    <property type="entry name" value="TonB_dep_Rec_b-barrel"/>
    <property type="match status" value="1"/>
</dbReference>
<reference evidence="15 16" key="1">
    <citation type="submission" date="2018-06" db="EMBL/GenBank/DDBJ databases">
        <title>Genomic Encyclopedia of Archaeal and Bacterial Type Strains, Phase II (KMG-II): from individual species to whole genera.</title>
        <authorList>
            <person name="Goeker M."/>
        </authorList>
    </citation>
    <scope>NUCLEOTIDE SEQUENCE [LARGE SCALE GENOMIC DNA]</scope>
    <source>
        <strain evidence="15 16">DSM 23857</strain>
    </source>
</reference>
<organism evidence="15 16">
    <name type="scientific">Chitinophaga skermanii</name>
    <dbReference type="NCBI Taxonomy" id="331697"/>
    <lineage>
        <taxon>Bacteria</taxon>
        <taxon>Pseudomonadati</taxon>
        <taxon>Bacteroidota</taxon>
        <taxon>Chitinophagia</taxon>
        <taxon>Chitinophagales</taxon>
        <taxon>Chitinophagaceae</taxon>
        <taxon>Chitinophaga</taxon>
    </lineage>
</organism>
<dbReference type="AlphaFoldDB" id="A0A327QJL8"/>
<dbReference type="NCBIfam" id="TIGR04056">
    <property type="entry name" value="OMP_RagA_SusC"/>
    <property type="match status" value="1"/>
</dbReference>
<evidence type="ECO:0000256" key="2">
    <source>
        <dbReference type="ARBA" id="ARBA00022448"/>
    </source>
</evidence>
<keyword evidence="4 10" id="KW-0812">Transmembrane</keyword>
<dbReference type="InterPro" id="IPR000531">
    <property type="entry name" value="Beta-barrel_TonB"/>
</dbReference>
<keyword evidence="7 10" id="KW-0472">Membrane</keyword>
<dbReference type="Pfam" id="PF13715">
    <property type="entry name" value="CarbopepD_reg_2"/>
    <property type="match status" value="1"/>
</dbReference>
<evidence type="ECO:0000259" key="14">
    <source>
        <dbReference type="Pfam" id="PF07715"/>
    </source>
</evidence>
<keyword evidence="6 11" id="KW-0798">TonB box</keyword>
<dbReference type="PANTHER" id="PTHR30069">
    <property type="entry name" value="TONB-DEPENDENT OUTER MEMBRANE RECEPTOR"/>
    <property type="match status" value="1"/>
</dbReference>
<feature type="signal peptide" evidence="12">
    <location>
        <begin position="1"/>
        <end position="21"/>
    </location>
</feature>
<dbReference type="InterPro" id="IPR037066">
    <property type="entry name" value="Plug_dom_sf"/>
</dbReference>
<evidence type="ECO:0000256" key="5">
    <source>
        <dbReference type="ARBA" id="ARBA00022729"/>
    </source>
</evidence>
<dbReference type="GO" id="GO:0044718">
    <property type="term" value="P:siderophore transmembrane transport"/>
    <property type="evidence" value="ECO:0007669"/>
    <property type="project" value="TreeGrafter"/>
</dbReference>